<proteinExistence type="predicted"/>
<keyword evidence="1" id="KW-0732">Signal</keyword>
<evidence type="ECO:0000256" key="1">
    <source>
        <dbReference type="SAM" id="SignalP"/>
    </source>
</evidence>
<keyword evidence="3" id="KW-1185">Reference proteome</keyword>
<comment type="caution">
    <text evidence="2">The sequence shown here is derived from an EMBL/GenBank/DDBJ whole genome shotgun (WGS) entry which is preliminary data.</text>
</comment>
<accession>A0ABR2Q7G1</accession>
<evidence type="ECO:0000313" key="2">
    <source>
        <dbReference type="EMBL" id="KAK8996609.1"/>
    </source>
</evidence>
<organism evidence="2 3">
    <name type="scientific">Hibiscus sabdariffa</name>
    <name type="common">roselle</name>
    <dbReference type="NCBI Taxonomy" id="183260"/>
    <lineage>
        <taxon>Eukaryota</taxon>
        <taxon>Viridiplantae</taxon>
        <taxon>Streptophyta</taxon>
        <taxon>Embryophyta</taxon>
        <taxon>Tracheophyta</taxon>
        <taxon>Spermatophyta</taxon>
        <taxon>Magnoliopsida</taxon>
        <taxon>eudicotyledons</taxon>
        <taxon>Gunneridae</taxon>
        <taxon>Pentapetalae</taxon>
        <taxon>rosids</taxon>
        <taxon>malvids</taxon>
        <taxon>Malvales</taxon>
        <taxon>Malvaceae</taxon>
        <taxon>Malvoideae</taxon>
        <taxon>Hibiscus</taxon>
    </lineage>
</organism>
<sequence length="105" mass="11260">MMRFILGSSLVALLLLVSQSHPTAADHVSMPWRRAVQEAEEHTSIQPRKLGVYIRKGVGAARGARIARGAGVGRSSSSSAVPTHLSSFNFASICGCSLFFVMFLL</sequence>
<evidence type="ECO:0008006" key="4">
    <source>
        <dbReference type="Google" id="ProtNLM"/>
    </source>
</evidence>
<name>A0ABR2Q7G1_9ROSI</name>
<evidence type="ECO:0000313" key="3">
    <source>
        <dbReference type="Proteomes" id="UP001396334"/>
    </source>
</evidence>
<feature type="chain" id="PRO_5046695242" description="Secreted protein" evidence="1">
    <location>
        <begin position="26"/>
        <end position="105"/>
    </location>
</feature>
<dbReference type="EMBL" id="JBBPBN010000044">
    <property type="protein sequence ID" value="KAK8996609.1"/>
    <property type="molecule type" value="Genomic_DNA"/>
</dbReference>
<gene>
    <name evidence="2" type="ORF">V6N11_081875</name>
</gene>
<protein>
    <recommendedName>
        <fullName evidence="4">Secreted protein</fullName>
    </recommendedName>
</protein>
<feature type="signal peptide" evidence="1">
    <location>
        <begin position="1"/>
        <end position="25"/>
    </location>
</feature>
<reference evidence="2 3" key="1">
    <citation type="journal article" date="2024" name="G3 (Bethesda)">
        <title>Genome assembly of Hibiscus sabdariffa L. provides insights into metabolisms of medicinal natural products.</title>
        <authorList>
            <person name="Kim T."/>
        </authorList>
    </citation>
    <scope>NUCLEOTIDE SEQUENCE [LARGE SCALE GENOMIC DNA]</scope>
    <source>
        <strain evidence="2">TK-2024</strain>
        <tissue evidence="2">Old leaves</tissue>
    </source>
</reference>
<dbReference type="Proteomes" id="UP001396334">
    <property type="component" value="Unassembled WGS sequence"/>
</dbReference>